<accession>A0A0G0H0K7</accession>
<evidence type="ECO:0000313" key="4">
    <source>
        <dbReference type="EMBL" id="KKQ35702.1"/>
    </source>
</evidence>
<feature type="transmembrane region" description="Helical" evidence="2">
    <location>
        <begin position="484"/>
        <end position="501"/>
    </location>
</feature>
<feature type="transmembrane region" description="Helical" evidence="2">
    <location>
        <begin position="379"/>
        <end position="403"/>
    </location>
</feature>
<reference evidence="4 5" key="1">
    <citation type="journal article" date="2015" name="Nature">
        <title>rRNA introns, odd ribosomes, and small enigmatic genomes across a large radiation of phyla.</title>
        <authorList>
            <person name="Brown C.T."/>
            <person name="Hug L.A."/>
            <person name="Thomas B.C."/>
            <person name="Sharon I."/>
            <person name="Castelle C.J."/>
            <person name="Singh A."/>
            <person name="Wilkins M.J."/>
            <person name="Williams K.H."/>
            <person name="Banfield J.F."/>
        </authorList>
    </citation>
    <scope>NUCLEOTIDE SEQUENCE [LARGE SCALE GENOMIC DNA]</scope>
</reference>
<feature type="signal peptide" evidence="3">
    <location>
        <begin position="1"/>
        <end position="33"/>
    </location>
</feature>
<keyword evidence="2" id="KW-1133">Transmembrane helix</keyword>
<feature type="transmembrane region" description="Helical" evidence="2">
    <location>
        <begin position="267"/>
        <end position="285"/>
    </location>
</feature>
<feature type="chain" id="PRO_5002532363" evidence="3">
    <location>
        <begin position="34"/>
        <end position="1068"/>
    </location>
</feature>
<feature type="compositionally biased region" description="Basic and acidic residues" evidence="1">
    <location>
        <begin position="856"/>
        <end position="868"/>
    </location>
</feature>
<feature type="transmembrane region" description="Helical" evidence="2">
    <location>
        <begin position="409"/>
        <end position="427"/>
    </location>
</feature>
<keyword evidence="3" id="KW-0732">Signal</keyword>
<dbReference type="AlphaFoldDB" id="A0A0G0H0K7"/>
<feature type="region of interest" description="Disordered" evidence="1">
    <location>
        <begin position="836"/>
        <end position="868"/>
    </location>
</feature>
<evidence type="ECO:0000256" key="3">
    <source>
        <dbReference type="SAM" id="SignalP"/>
    </source>
</evidence>
<organism evidence="4 5">
    <name type="scientific">Candidatus Nomurabacteria bacterium GW2011_GWB1_37_5</name>
    <dbReference type="NCBI Taxonomy" id="1618742"/>
    <lineage>
        <taxon>Bacteria</taxon>
        <taxon>Candidatus Nomuraibacteriota</taxon>
    </lineage>
</organism>
<dbReference type="EMBL" id="LBTF01000007">
    <property type="protein sequence ID" value="KKQ35702.1"/>
    <property type="molecule type" value="Genomic_DNA"/>
</dbReference>
<proteinExistence type="predicted"/>
<feature type="transmembrane region" description="Helical" evidence="2">
    <location>
        <begin position="218"/>
        <end position="247"/>
    </location>
</feature>
<feature type="transmembrane region" description="Helical" evidence="2">
    <location>
        <begin position="297"/>
        <end position="317"/>
    </location>
</feature>
<dbReference type="Proteomes" id="UP000033876">
    <property type="component" value="Unassembled WGS sequence"/>
</dbReference>
<gene>
    <name evidence="4" type="ORF">US50_C0007G0010</name>
</gene>
<feature type="compositionally biased region" description="Basic and acidic residues" evidence="1">
    <location>
        <begin position="736"/>
        <end position="751"/>
    </location>
</feature>
<feature type="region of interest" description="Disordered" evidence="1">
    <location>
        <begin position="735"/>
        <end position="758"/>
    </location>
</feature>
<comment type="caution">
    <text evidence="4">The sequence shown here is derived from an EMBL/GenBank/DDBJ whole genome shotgun (WGS) entry which is preliminary data.</text>
</comment>
<feature type="compositionally biased region" description="Basic and acidic residues" evidence="1">
    <location>
        <begin position="836"/>
        <end position="849"/>
    </location>
</feature>
<feature type="transmembrane region" description="Helical" evidence="2">
    <location>
        <begin position="448"/>
        <end position="468"/>
    </location>
</feature>
<dbReference type="PATRIC" id="fig|1618742.3.peg.211"/>
<evidence type="ECO:0000313" key="5">
    <source>
        <dbReference type="Proteomes" id="UP000033876"/>
    </source>
</evidence>
<protein>
    <submittedName>
        <fullName evidence="4">Uncharacterized protein</fullName>
    </submittedName>
</protein>
<keyword evidence="2" id="KW-0812">Transmembrane</keyword>
<evidence type="ECO:0000256" key="1">
    <source>
        <dbReference type="SAM" id="MobiDB-lite"/>
    </source>
</evidence>
<sequence>MRNKKIIWKSGKVAILGLFLMSSFFLFQKNVSAADCTIDSATFNPSGLQSQIKESKSNVFVDIGTTGCENRKIYLELWEIDPTYNNVADIIQTTGSSSAQTEIHLSATENGAKINLLAGDDECDPSGNPDCQYYLVVKNDTKSQEINTKTGPNQNNLFFNYSNIGDDDWKILDIYSGQPGTLDANRQHLAENVQAKKDMNDELATPDCGLTKLTGCVAFFFVLVNQVTMLLAKVAAHLLDFLIGYSLSSVSYKAEFITQGWTVTRDIANIAFIFILLFVAIKTIIEGGTATMKKLLVNILLAAIFINFSLFMVRAIIDATNILARIFYNNIEVVGTVPGAPTETKSITIALVNNFSPQRMLLDEYGVKRFDPDDNLGKYILMVLLMIYVNITMFTVFLSVGIYFLTRVIQLWIAMIFAPFAFLSLALPEKTRSKLADLGWDKWFKNMTEVAFMAPIFIFFLYLIILFIKVKDLIPIPSNTENEAVLIMAIIIPFLIIIGLLKKAQELTKQFAGTMADQLIGGVKGLVAGAGAVAAFTPVGRIAGLAGGALAKAGRETIGKAGTKLMDSNKLAEIGKKGGIVGSFAKGAIGLGKSAATASYDIRALPQTKLGAAMTGQLTKGLAAAGIGLEALPGQVFAGAGKGIMGRGEQFKGGYLEDVNRKQKRTKEEMDSLHTNMNDRETQEWSKKQGDEYNQKREKSQRDNFVKEGIKNKSYKDEAEAQSFYDAYKATPAGQKETEKYNRQYEKKEGPPPKQYNTAAELNADRDKTYLTSKIASETVIPILGPILHNIPWVGKALEKTGMRDYIKSTGMDNEETKDWSRTRRAKWEKDFKKKRNEDYEQEIEKKAQDPANSGKTRDDLRKEYSQTNFERDKNYRTEFEKKNGPAPEIYKTVDAYLKAIKDGTEKRKPEGFIKNLGYSVIGAHAETEANRKLVDAITKEATGVTKTAAKLDALNKQLAATVLGKKIEDVTDIDVKMLHTDRDDTKEKFDTKLKDTEKEFRKTELKEKGAADDFSKGLITSAAYDAIYDDFRKAKGENEKLKNLWENKEKAEEKLGKAGYIAPKETK</sequence>
<keyword evidence="2" id="KW-0472">Membrane</keyword>
<feature type="region of interest" description="Disordered" evidence="1">
    <location>
        <begin position="662"/>
        <end position="703"/>
    </location>
</feature>
<name>A0A0G0H0K7_9BACT</name>
<evidence type="ECO:0000256" key="2">
    <source>
        <dbReference type="SAM" id="Phobius"/>
    </source>
</evidence>